<sequence>MRVMATATFHLRFCIDLIFNDFENSLPQSDMTNLVKGLTEARSNLNSVTLCFSTIDLIFKIALRFMPKPEDGAQTSIYLATSPEVKDTTGQFYGYQKNIEKPDTKHFSIENENMVWMHSMTLLEPYL</sequence>
<protein>
    <submittedName>
        <fullName evidence="1">Uncharacterized protein</fullName>
    </submittedName>
</protein>
<gene>
    <name evidence="1" type="ORF">DQQ10_05320</name>
</gene>
<accession>A0A364Y7Y8</accession>
<dbReference type="Proteomes" id="UP000251889">
    <property type="component" value="Unassembled WGS sequence"/>
</dbReference>
<dbReference type="AlphaFoldDB" id="A0A364Y7Y8"/>
<comment type="caution">
    <text evidence="1">The sequence shown here is derived from an EMBL/GenBank/DDBJ whole genome shotgun (WGS) entry which is preliminary data.</text>
</comment>
<dbReference type="EMBL" id="QMFY01000002">
    <property type="protein sequence ID" value="RAW01980.1"/>
    <property type="molecule type" value="Genomic_DNA"/>
</dbReference>
<reference evidence="1 2" key="1">
    <citation type="submission" date="2018-06" db="EMBL/GenBank/DDBJ databases">
        <title>Chryseolinea flavus sp. nov., a member of the phylum Bacteroidetes isolated from soil.</title>
        <authorList>
            <person name="Li Y."/>
            <person name="Wang J."/>
        </authorList>
    </citation>
    <scope>NUCLEOTIDE SEQUENCE [LARGE SCALE GENOMIC DNA]</scope>
    <source>
        <strain evidence="1 2">SDU1-6</strain>
    </source>
</reference>
<keyword evidence="2" id="KW-1185">Reference proteome</keyword>
<evidence type="ECO:0000313" key="1">
    <source>
        <dbReference type="EMBL" id="RAW01980.1"/>
    </source>
</evidence>
<name>A0A364Y7Y8_9BACT</name>
<organism evidence="1 2">
    <name type="scientific">Pseudochryseolinea flava</name>
    <dbReference type="NCBI Taxonomy" id="2059302"/>
    <lineage>
        <taxon>Bacteria</taxon>
        <taxon>Pseudomonadati</taxon>
        <taxon>Bacteroidota</taxon>
        <taxon>Cytophagia</taxon>
        <taxon>Cytophagales</taxon>
        <taxon>Fulvivirgaceae</taxon>
        <taxon>Pseudochryseolinea</taxon>
    </lineage>
</organism>
<evidence type="ECO:0000313" key="2">
    <source>
        <dbReference type="Proteomes" id="UP000251889"/>
    </source>
</evidence>
<proteinExistence type="predicted"/>